<dbReference type="InterPro" id="IPR004821">
    <property type="entry name" value="Cyt_trans-like"/>
</dbReference>
<protein>
    <recommendedName>
        <fullName evidence="9">Phosphopantetheine adenylyltransferase</fullName>
        <ecNumber evidence="9">2.7.7.3</ecNumber>
    </recommendedName>
    <alternativeName>
        <fullName evidence="9">Dephospho-CoA pyrophosphorylase</fullName>
    </alternativeName>
    <alternativeName>
        <fullName evidence="9">Pantetheine-phosphate adenylyltransferase</fullName>
        <shortName evidence="9">PPAT</shortName>
    </alternativeName>
</protein>
<evidence type="ECO:0000256" key="6">
    <source>
        <dbReference type="ARBA" id="ARBA00022842"/>
    </source>
</evidence>
<name>A0A133XSH6_9ACTN</name>
<dbReference type="PANTHER" id="PTHR21342">
    <property type="entry name" value="PHOSPHOPANTETHEINE ADENYLYLTRANSFERASE"/>
    <property type="match status" value="1"/>
</dbReference>
<comment type="catalytic activity">
    <reaction evidence="8 9">
        <text>(R)-4'-phosphopantetheine + ATP + H(+) = 3'-dephospho-CoA + diphosphate</text>
        <dbReference type="Rhea" id="RHEA:19801"/>
        <dbReference type="ChEBI" id="CHEBI:15378"/>
        <dbReference type="ChEBI" id="CHEBI:30616"/>
        <dbReference type="ChEBI" id="CHEBI:33019"/>
        <dbReference type="ChEBI" id="CHEBI:57328"/>
        <dbReference type="ChEBI" id="CHEBI:61723"/>
        <dbReference type="EC" id="2.7.7.3"/>
    </reaction>
</comment>
<dbReference type="PATRIC" id="fig|1393034.3.peg.1087"/>
<comment type="caution">
    <text evidence="11">The sequence shown here is derived from an EMBL/GenBank/DDBJ whole genome shotgun (WGS) entry which is preliminary data.</text>
</comment>
<dbReference type="Proteomes" id="UP000070675">
    <property type="component" value="Unassembled WGS sequence"/>
</dbReference>
<dbReference type="GO" id="GO:0015937">
    <property type="term" value="P:coenzyme A biosynthetic process"/>
    <property type="evidence" value="ECO:0007669"/>
    <property type="project" value="UniProtKB-UniRule"/>
</dbReference>
<dbReference type="InterPro" id="IPR001980">
    <property type="entry name" value="PPAT"/>
</dbReference>
<gene>
    <name evidence="9" type="primary">coaD</name>
    <name evidence="11" type="ORF">HMPREF3192_01118</name>
</gene>
<evidence type="ECO:0000256" key="7">
    <source>
        <dbReference type="ARBA" id="ARBA00022993"/>
    </source>
</evidence>
<dbReference type="PANTHER" id="PTHR21342:SF1">
    <property type="entry name" value="PHOSPHOPANTETHEINE ADENYLYLTRANSFERASE"/>
    <property type="match status" value="1"/>
</dbReference>
<dbReference type="Pfam" id="PF01467">
    <property type="entry name" value="CTP_transf_like"/>
    <property type="match status" value="1"/>
</dbReference>
<feature type="binding site" evidence="9">
    <location>
        <position position="50"/>
    </location>
    <ligand>
        <name>substrate</name>
    </ligand>
</feature>
<feature type="binding site" evidence="9">
    <location>
        <begin position="103"/>
        <end position="105"/>
    </location>
    <ligand>
        <name>ATP</name>
        <dbReference type="ChEBI" id="CHEBI:30616"/>
    </ligand>
</feature>
<evidence type="ECO:0000313" key="12">
    <source>
        <dbReference type="Proteomes" id="UP000070675"/>
    </source>
</evidence>
<comment type="pathway">
    <text evidence="9">Cofactor biosynthesis; coenzyme A biosynthesis; CoA from (R)-pantothenate: step 4/5.</text>
</comment>
<evidence type="ECO:0000256" key="1">
    <source>
        <dbReference type="ARBA" id="ARBA00022490"/>
    </source>
</evidence>
<keyword evidence="6 9" id="KW-0460">Magnesium</keyword>
<comment type="subcellular location">
    <subcellularLocation>
        <location evidence="9">Cytoplasm</location>
    </subcellularLocation>
</comment>
<dbReference type="UniPathway" id="UPA00241">
    <property type="reaction ID" value="UER00355"/>
</dbReference>
<sequence>MTKTMTEDIISHLVVPGTFDPVTFGHLDVIRRTKRMAARVTVAVAASVHKNGTGTVFTLDERIEMLREALREEAIDTGVEVCALDGLLVDFCHEHGAGGVVKGLRATTDFEYELQQANLNAHLAPDIESIFVMSSPAVGYISSSVVRELAQFGSDVHLLVPHSVALKLYERFGKD</sequence>
<dbReference type="PRINTS" id="PR01020">
    <property type="entry name" value="LPSBIOSNTHSS"/>
</dbReference>
<dbReference type="GO" id="GO:0005737">
    <property type="term" value="C:cytoplasm"/>
    <property type="evidence" value="ECO:0007669"/>
    <property type="project" value="UniProtKB-SubCell"/>
</dbReference>
<feature type="binding site" evidence="9">
    <location>
        <begin position="138"/>
        <end position="144"/>
    </location>
    <ligand>
        <name>ATP</name>
        <dbReference type="ChEBI" id="CHEBI:30616"/>
    </ligand>
</feature>
<dbReference type="NCBIfam" id="TIGR01510">
    <property type="entry name" value="coaD_prev_kdtB"/>
    <property type="match status" value="1"/>
</dbReference>
<feature type="binding site" evidence="9">
    <location>
        <position position="113"/>
    </location>
    <ligand>
        <name>ATP</name>
        <dbReference type="ChEBI" id="CHEBI:30616"/>
    </ligand>
</feature>
<evidence type="ECO:0000256" key="2">
    <source>
        <dbReference type="ARBA" id="ARBA00022679"/>
    </source>
</evidence>
<comment type="cofactor">
    <cofactor evidence="9">
        <name>Mg(2+)</name>
        <dbReference type="ChEBI" id="CHEBI:18420"/>
    </cofactor>
</comment>
<evidence type="ECO:0000256" key="5">
    <source>
        <dbReference type="ARBA" id="ARBA00022840"/>
    </source>
</evidence>
<evidence type="ECO:0000256" key="4">
    <source>
        <dbReference type="ARBA" id="ARBA00022741"/>
    </source>
</evidence>
<dbReference type="Gene3D" id="3.40.50.620">
    <property type="entry name" value="HUPs"/>
    <property type="match status" value="1"/>
</dbReference>
<dbReference type="HAMAP" id="MF_00151">
    <property type="entry name" value="PPAT_bact"/>
    <property type="match status" value="1"/>
</dbReference>
<evidence type="ECO:0000256" key="8">
    <source>
        <dbReference type="ARBA" id="ARBA00029346"/>
    </source>
</evidence>
<reference evidence="12" key="1">
    <citation type="submission" date="2016-01" db="EMBL/GenBank/DDBJ databases">
        <authorList>
            <person name="Mitreva M."/>
            <person name="Pepin K.H."/>
            <person name="Mihindukulasuriya K.A."/>
            <person name="Fulton R."/>
            <person name="Fronick C."/>
            <person name="O'Laughlin M."/>
            <person name="Miner T."/>
            <person name="Herter B."/>
            <person name="Rosa B.A."/>
            <person name="Cordes M."/>
            <person name="Tomlinson C."/>
            <person name="Wollam A."/>
            <person name="Palsikar V.B."/>
            <person name="Mardis E.R."/>
            <person name="Wilson R.K."/>
        </authorList>
    </citation>
    <scope>NUCLEOTIDE SEQUENCE [LARGE SCALE GENOMIC DNA]</scope>
    <source>
        <strain evidence="12">DNF00019</strain>
    </source>
</reference>
<evidence type="ECO:0000313" key="11">
    <source>
        <dbReference type="EMBL" id="KXB33888.1"/>
    </source>
</evidence>
<keyword evidence="12" id="KW-1185">Reference proteome</keyword>
<feature type="binding site" evidence="9">
    <location>
        <position position="102"/>
    </location>
    <ligand>
        <name>substrate</name>
    </ligand>
</feature>
<feature type="site" description="Transition state stabilizer" evidence="9">
    <location>
        <position position="26"/>
    </location>
</feature>
<evidence type="ECO:0000259" key="10">
    <source>
        <dbReference type="Pfam" id="PF01467"/>
    </source>
</evidence>
<proteinExistence type="inferred from homology"/>
<dbReference type="SUPFAM" id="SSF52374">
    <property type="entry name" value="Nucleotidylyl transferase"/>
    <property type="match status" value="1"/>
</dbReference>
<keyword evidence="3 9" id="KW-0548">Nucleotidyltransferase</keyword>
<feature type="binding site" evidence="9">
    <location>
        <position position="18"/>
    </location>
    <ligand>
        <name>substrate</name>
    </ligand>
</feature>
<keyword evidence="7 9" id="KW-0173">Coenzyme A biosynthesis</keyword>
<keyword evidence="5 9" id="KW-0067">ATP-binding</keyword>
<feature type="domain" description="Cytidyltransferase-like" evidence="10">
    <location>
        <begin position="15"/>
        <end position="148"/>
    </location>
</feature>
<keyword evidence="1 9" id="KW-0963">Cytoplasm</keyword>
<keyword evidence="4 9" id="KW-0547">Nucleotide-binding</keyword>
<dbReference type="STRING" id="1393034.HMPREF3192_01118"/>
<feature type="binding site" evidence="9">
    <location>
        <begin position="18"/>
        <end position="19"/>
    </location>
    <ligand>
        <name>ATP</name>
        <dbReference type="ChEBI" id="CHEBI:30616"/>
    </ligand>
</feature>
<dbReference type="GO" id="GO:0005524">
    <property type="term" value="F:ATP binding"/>
    <property type="evidence" value="ECO:0007669"/>
    <property type="project" value="UniProtKB-KW"/>
</dbReference>
<feature type="binding site" evidence="9">
    <location>
        <position position="88"/>
    </location>
    <ligand>
        <name>substrate</name>
    </ligand>
</feature>
<comment type="similarity">
    <text evidence="9">Belongs to the bacterial CoaD family.</text>
</comment>
<dbReference type="EC" id="2.7.7.3" evidence="9"/>
<dbReference type="RefSeq" id="WP_231723367.1">
    <property type="nucleotide sequence ID" value="NZ_KQ959507.1"/>
</dbReference>
<keyword evidence="2 9" id="KW-0808">Transferase</keyword>
<dbReference type="InterPro" id="IPR014729">
    <property type="entry name" value="Rossmann-like_a/b/a_fold"/>
</dbReference>
<dbReference type="GO" id="GO:0004595">
    <property type="term" value="F:pantetheine-phosphate adenylyltransferase activity"/>
    <property type="evidence" value="ECO:0007669"/>
    <property type="project" value="UniProtKB-UniRule"/>
</dbReference>
<feature type="binding site" evidence="9">
    <location>
        <position position="26"/>
    </location>
    <ligand>
        <name>ATP</name>
        <dbReference type="ChEBI" id="CHEBI:30616"/>
    </ligand>
</feature>
<evidence type="ECO:0000256" key="3">
    <source>
        <dbReference type="ARBA" id="ARBA00022695"/>
    </source>
</evidence>
<organism evidence="11 12">
    <name type="scientific">Atopobium deltae</name>
    <dbReference type="NCBI Taxonomy" id="1393034"/>
    <lineage>
        <taxon>Bacteria</taxon>
        <taxon>Bacillati</taxon>
        <taxon>Actinomycetota</taxon>
        <taxon>Coriobacteriia</taxon>
        <taxon>Coriobacteriales</taxon>
        <taxon>Atopobiaceae</taxon>
        <taxon>Atopobium</taxon>
    </lineage>
</organism>
<dbReference type="AlphaFoldDB" id="A0A133XSH6"/>
<evidence type="ECO:0000256" key="9">
    <source>
        <dbReference type="HAMAP-Rule" id="MF_00151"/>
    </source>
</evidence>
<dbReference type="EMBL" id="LSCR01000029">
    <property type="protein sequence ID" value="KXB33888.1"/>
    <property type="molecule type" value="Genomic_DNA"/>
</dbReference>
<comment type="function">
    <text evidence="9">Reversibly transfers an adenylyl group from ATP to 4'-phosphopantetheine, yielding dephospho-CoA (dPCoA) and pyrophosphate.</text>
</comment>
<dbReference type="NCBIfam" id="TIGR00125">
    <property type="entry name" value="cyt_tran_rel"/>
    <property type="match status" value="1"/>
</dbReference>
<accession>A0A133XSH6</accession>
<comment type="subunit">
    <text evidence="9">Homohexamer.</text>
</comment>